<feature type="binding site" evidence="7 10">
    <location>
        <position position="90"/>
    </location>
    <ligand>
        <name>Mg(2+)</name>
        <dbReference type="ChEBI" id="CHEBI:18420"/>
    </ligand>
</feature>
<sequence length="287" mass="31205">MTSNTNRKKVSLLDLQAKKQRGEPITMLTAYDYTGALLVDRAEIDTILVGDSLGMVVMGLDSTVPVTMDEMLHHCRAVARGATYAHLIGDMPFMSYQADVSEAVRNAGRMLKEGHVDSIKLEGGREMAATVRAIVAAGIAVMGHIGLTPQSLSKLGGFRAQGRTAEAARRLLDDALALEDAGCYAIVLEAVPAPVAAEISRRLRIPTIGIGAGPGCDGQVLVFHDILGLYDRLQPRFVKEYAQLQQPILDAFVAYREDTVHHRFPTAEHSFSMNAEELEAFQKSLEE</sequence>
<evidence type="ECO:0000313" key="11">
    <source>
        <dbReference type="EMBL" id="CUS02225.2"/>
    </source>
</evidence>
<keyword evidence="7 10" id="KW-0479">Metal-binding</keyword>
<evidence type="ECO:0000256" key="7">
    <source>
        <dbReference type="HAMAP-Rule" id="MF_00156"/>
    </source>
</evidence>
<evidence type="ECO:0000256" key="1">
    <source>
        <dbReference type="ARBA" id="ARBA00005033"/>
    </source>
</evidence>
<feature type="active site" description="Proton acceptor" evidence="7 8">
    <location>
        <position position="189"/>
    </location>
</feature>
<dbReference type="GO" id="GO:0032259">
    <property type="term" value="P:methylation"/>
    <property type="evidence" value="ECO:0007669"/>
    <property type="project" value="UniProtKB-KW"/>
</dbReference>
<keyword evidence="5 7" id="KW-0808">Transferase</keyword>
<evidence type="ECO:0000256" key="5">
    <source>
        <dbReference type="ARBA" id="ARBA00022679"/>
    </source>
</evidence>
<dbReference type="GO" id="GO:0003864">
    <property type="term" value="F:3-methyl-2-oxobutanoate hydroxymethyltransferase activity"/>
    <property type="evidence" value="ECO:0007669"/>
    <property type="project" value="UniProtKB-UniRule"/>
</dbReference>
<dbReference type="InterPro" id="IPR015813">
    <property type="entry name" value="Pyrv/PenolPyrv_kinase-like_dom"/>
</dbReference>
<comment type="subcellular location">
    <subcellularLocation>
        <location evidence="7">Cytoplasm</location>
    </subcellularLocation>
</comment>
<dbReference type="PANTHER" id="PTHR20881:SF0">
    <property type="entry name" value="3-METHYL-2-OXOBUTANOATE HYDROXYMETHYLTRANSFERASE"/>
    <property type="match status" value="1"/>
</dbReference>
<dbReference type="KEGG" id="pbf:CFX0092_A0344"/>
<protein>
    <recommendedName>
        <fullName evidence="7">3-methyl-2-oxobutanoate hydroxymethyltransferase</fullName>
        <ecNumber evidence="7">2.1.2.11</ecNumber>
    </recommendedName>
    <alternativeName>
        <fullName evidence="7">Ketopantoate hydroxymethyltransferase</fullName>
        <shortName evidence="7">KPHMT</shortName>
    </alternativeName>
</protein>
<evidence type="ECO:0000256" key="4">
    <source>
        <dbReference type="ARBA" id="ARBA00022655"/>
    </source>
</evidence>
<dbReference type="GO" id="GO:0000287">
    <property type="term" value="F:magnesium ion binding"/>
    <property type="evidence" value="ECO:0007669"/>
    <property type="project" value="TreeGrafter"/>
</dbReference>
<accession>A0A160T178</accession>
<dbReference type="Gene3D" id="3.20.20.60">
    <property type="entry name" value="Phosphoenolpyruvate-binding domains"/>
    <property type="match status" value="1"/>
</dbReference>
<comment type="catalytic activity">
    <reaction evidence="7">
        <text>(6R)-5,10-methylene-5,6,7,8-tetrahydrofolate + 3-methyl-2-oxobutanoate + H2O = 2-dehydropantoate + (6S)-5,6,7,8-tetrahydrofolate</text>
        <dbReference type="Rhea" id="RHEA:11824"/>
        <dbReference type="ChEBI" id="CHEBI:11561"/>
        <dbReference type="ChEBI" id="CHEBI:11851"/>
        <dbReference type="ChEBI" id="CHEBI:15377"/>
        <dbReference type="ChEBI" id="CHEBI:15636"/>
        <dbReference type="ChEBI" id="CHEBI:57453"/>
        <dbReference type="EC" id="2.1.2.11"/>
    </reaction>
</comment>
<comment type="similarity">
    <text evidence="2 7">Belongs to the PanB family.</text>
</comment>
<dbReference type="PIRSF" id="PIRSF000388">
    <property type="entry name" value="Pantoate_hydroxy_MeTrfase"/>
    <property type="match status" value="1"/>
</dbReference>
<dbReference type="InterPro" id="IPR003700">
    <property type="entry name" value="Pantoate_hydroxy_MeTrfase"/>
</dbReference>
<proteinExistence type="inferred from homology"/>
<feature type="binding site" evidence="7 10">
    <location>
        <position position="51"/>
    </location>
    <ligand>
        <name>Mg(2+)</name>
        <dbReference type="ChEBI" id="CHEBI:18420"/>
    </ligand>
</feature>
<dbReference type="FunFam" id="3.20.20.60:FF:000003">
    <property type="entry name" value="3-methyl-2-oxobutanoate hydroxymethyltransferase"/>
    <property type="match status" value="1"/>
</dbReference>
<dbReference type="RefSeq" id="WP_095041867.1">
    <property type="nucleotide sequence ID" value="NZ_LN890655.1"/>
</dbReference>
<feature type="binding site" evidence="7 9">
    <location>
        <position position="120"/>
    </location>
    <ligand>
        <name>3-methyl-2-oxobutanoate</name>
        <dbReference type="ChEBI" id="CHEBI:11851"/>
    </ligand>
</feature>
<gene>
    <name evidence="7 11" type="primary">panB</name>
    <name evidence="11" type="ORF">CFX0092_A0344</name>
</gene>
<dbReference type="NCBIfam" id="NF001452">
    <property type="entry name" value="PRK00311.1"/>
    <property type="match status" value="1"/>
</dbReference>
<keyword evidence="4 7" id="KW-0566">Pantothenate biosynthesis</keyword>
<reference evidence="11" key="1">
    <citation type="submission" date="2016-01" db="EMBL/GenBank/DDBJ databases">
        <authorList>
            <person name="Mcilroy J.S."/>
            <person name="Karst M S."/>
            <person name="Albertsen M."/>
        </authorList>
    </citation>
    <scope>NUCLEOTIDE SEQUENCE</scope>
    <source>
        <strain evidence="11">Cfx-K</strain>
    </source>
</reference>
<dbReference type="UniPathway" id="UPA00028">
    <property type="reaction ID" value="UER00003"/>
</dbReference>
<dbReference type="InterPro" id="IPR040442">
    <property type="entry name" value="Pyrv_kinase-like_dom_sf"/>
</dbReference>
<keyword evidence="7" id="KW-0963">Cytoplasm</keyword>
<dbReference type="Pfam" id="PF02548">
    <property type="entry name" value="Pantoate_transf"/>
    <property type="match status" value="1"/>
</dbReference>
<evidence type="ECO:0000256" key="6">
    <source>
        <dbReference type="ARBA" id="ARBA00056497"/>
    </source>
</evidence>
<comment type="function">
    <text evidence="6 7">Catalyzes the reversible reaction in which hydroxymethyl group from 5,10-methylenetetrahydrofolate is transferred onto alpha-ketoisovalerate to form ketopantoate.</text>
</comment>
<dbReference type="GO" id="GO:0005737">
    <property type="term" value="C:cytoplasm"/>
    <property type="evidence" value="ECO:0007669"/>
    <property type="project" value="UniProtKB-SubCell"/>
</dbReference>
<organism evidence="11 12">
    <name type="scientific">Candidatus Promineifilum breve</name>
    <dbReference type="NCBI Taxonomy" id="1806508"/>
    <lineage>
        <taxon>Bacteria</taxon>
        <taxon>Bacillati</taxon>
        <taxon>Chloroflexota</taxon>
        <taxon>Ardenticatenia</taxon>
        <taxon>Candidatus Promineifilales</taxon>
        <taxon>Candidatus Promineifilaceae</taxon>
        <taxon>Candidatus Promineifilum</taxon>
    </lineage>
</organism>
<feature type="binding site" evidence="7 9">
    <location>
        <position position="90"/>
    </location>
    <ligand>
        <name>3-methyl-2-oxobutanoate</name>
        <dbReference type="ChEBI" id="CHEBI:11851"/>
    </ligand>
</feature>
<dbReference type="Proteomes" id="UP000215027">
    <property type="component" value="Chromosome I"/>
</dbReference>
<dbReference type="OrthoDB" id="9781789at2"/>
<feature type="binding site" evidence="7 10">
    <location>
        <position position="122"/>
    </location>
    <ligand>
        <name>Mg(2+)</name>
        <dbReference type="ChEBI" id="CHEBI:18420"/>
    </ligand>
</feature>
<name>A0A160T178_9CHLR</name>
<dbReference type="EC" id="2.1.2.11" evidence="7"/>
<dbReference type="NCBIfam" id="TIGR00222">
    <property type="entry name" value="panB"/>
    <property type="match status" value="1"/>
</dbReference>
<keyword evidence="12" id="KW-1185">Reference proteome</keyword>
<comment type="subunit">
    <text evidence="3 7">Homodecamer; pentamer of dimers.</text>
</comment>
<keyword evidence="7 10" id="KW-0460">Magnesium</keyword>
<feature type="binding site" evidence="7 9">
    <location>
        <begin position="51"/>
        <end position="52"/>
    </location>
    <ligand>
        <name>3-methyl-2-oxobutanoate</name>
        <dbReference type="ChEBI" id="CHEBI:11851"/>
    </ligand>
</feature>
<evidence type="ECO:0000256" key="3">
    <source>
        <dbReference type="ARBA" id="ARBA00011424"/>
    </source>
</evidence>
<dbReference type="SUPFAM" id="SSF51621">
    <property type="entry name" value="Phosphoenolpyruvate/pyruvate domain"/>
    <property type="match status" value="1"/>
</dbReference>
<dbReference type="CDD" id="cd06557">
    <property type="entry name" value="KPHMT-like"/>
    <property type="match status" value="1"/>
</dbReference>
<evidence type="ECO:0000256" key="9">
    <source>
        <dbReference type="PIRSR" id="PIRSR000388-2"/>
    </source>
</evidence>
<evidence type="ECO:0000256" key="10">
    <source>
        <dbReference type="PIRSR" id="PIRSR000388-3"/>
    </source>
</evidence>
<evidence type="ECO:0000313" key="12">
    <source>
        <dbReference type="Proteomes" id="UP000215027"/>
    </source>
</evidence>
<comment type="cofactor">
    <cofactor evidence="7 10">
        <name>Mg(2+)</name>
        <dbReference type="ChEBI" id="CHEBI:18420"/>
    </cofactor>
    <text evidence="7 10">Binds 1 Mg(2+) ion per subunit.</text>
</comment>
<comment type="pathway">
    <text evidence="1 7">Cofactor biosynthesis; (R)-pantothenate biosynthesis; (R)-pantoate from 3-methyl-2-oxobutanoate: step 1/2.</text>
</comment>
<dbReference type="AlphaFoldDB" id="A0A160T178"/>
<dbReference type="GO" id="GO:0008168">
    <property type="term" value="F:methyltransferase activity"/>
    <property type="evidence" value="ECO:0007669"/>
    <property type="project" value="UniProtKB-KW"/>
</dbReference>
<dbReference type="PANTHER" id="PTHR20881">
    <property type="entry name" value="3-METHYL-2-OXOBUTANOATE HYDROXYMETHYLTRANSFERASE"/>
    <property type="match status" value="1"/>
</dbReference>
<dbReference type="EMBL" id="LN890655">
    <property type="protein sequence ID" value="CUS02225.2"/>
    <property type="molecule type" value="Genomic_DNA"/>
</dbReference>
<evidence type="ECO:0000256" key="8">
    <source>
        <dbReference type="PIRSR" id="PIRSR000388-1"/>
    </source>
</evidence>
<dbReference type="HAMAP" id="MF_00156">
    <property type="entry name" value="PanB"/>
    <property type="match status" value="1"/>
</dbReference>
<evidence type="ECO:0000256" key="2">
    <source>
        <dbReference type="ARBA" id="ARBA00008676"/>
    </source>
</evidence>
<dbReference type="GO" id="GO:0015940">
    <property type="term" value="P:pantothenate biosynthetic process"/>
    <property type="evidence" value="ECO:0007669"/>
    <property type="project" value="UniProtKB-UniRule"/>
</dbReference>